<keyword evidence="10" id="KW-0479">Metal-binding</keyword>
<evidence type="ECO:0000259" key="12">
    <source>
        <dbReference type="Pfam" id="PF06827"/>
    </source>
</evidence>
<dbReference type="InterPro" id="IPR001412">
    <property type="entry name" value="aa-tRNA-synth_I_CS"/>
</dbReference>
<evidence type="ECO:0000313" key="14">
    <source>
        <dbReference type="EMBL" id="KFB07189.1"/>
    </source>
</evidence>
<protein>
    <recommendedName>
        <fullName evidence="10">Isoleucine--tRNA ligase</fullName>
        <ecNumber evidence="10">6.1.1.5</ecNumber>
    </recommendedName>
    <alternativeName>
        <fullName evidence="10">Isoleucyl-tRNA synthetase</fullName>
        <shortName evidence="10">IleRS</shortName>
    </alternativeName>
</protein>
<organism evidence="14 15">
    <name type="scientific">Malacoplasma iowae DK-CPA</name>
    <dbReference type="NCBI Taxonomy" id="1394179"/>
    <lineage>
        <taxon>Bacteria</taxon>
        <taxon>Bacillati</taxon>
        <taxon>Mycoplasmatota</taxon>
        <taxon>Mycoplasmoidales</taxon>
        <taxon>Mycoplasmoidaceae</taxon>
        <taxon>Malacoplasma</taxon>
    </lineage>
</organism>
<comment type="caution">
    <text evidence="14">The sequence shown here is derived from an EMBL/GenBank/DDBJ whole genome shotgun (WGS) entry which is preliminary data.</text>
</comment>
<evidence type="ECO:0000256" key="9">
    <source>
        <dbReference type="ARBA" id="ARBA00048359"/>
    </source>
</evidence>
<dbReference type="GO" id="GO:0004822">
    <property type="term" value="F:isoleucine-tRNA ligase activity"/>
    <property type="evidence" value="ECO:0007669"/>
    <property type="project" value="UniProtKB-UniRule"/>
</dbReference>
<comment type="function">
    <text evidence="8 10">Catalyzes the attachment of isoleucine to tRNA(Ile). As IleRS can inadvertently accommodate and process structurally similar amino acids such as valine, to avoid such errors it has two additional distinct tRNA(Ile)-dependent editing activities. One activity is designated as 'pretransfer' editing and involves the hydrolysis of activated Val-AMP. The other activity is designated 'posttransfer' editing and involves deacylation of mischarged Val-tRNA(Ile).</text>
</comment>
<evidence type="ECO:0000256" key="6">
    <source>
        <dbReference type="ARBA" id="ARBA00022917"/>
    </source>
</evidence>
<comment type="domain">
    <text evidence="10">IleRS has two distinct active sites: one for aminoacylation and one for editing. The misactivated valine is translocated from the active site to the editing site, which sterically excludes the correctly activated isoleucine. The single editing site contains two valyl binding pockets, one specific for each substrate (Val-AMP or Val-tRNA(Ile)).</text>
</comment>
<dbReference type="GO" id="GO:0000049">
    <property type="term" value="F:tRNA binding"/>
    <property type="evidence" value="ECO:0007669"/>
    <property type="project" value="InterPro"/>
</dbReference>
<keyword evidence="3 10" id="KW-0436">Ligase</keyword>
<dbReference type="SUPFAM" id="SSF47323">
    <property type="entry name" value="Anticodon-binding domain of a subclass of class I aminoacyl-tRNA synthetases"/>
    <property type="match status" value="1"/>
</dbReference>
<dbReference type="NCBIfam" id="TIGR00392">
    <property type="entry name" value="ileS"/>
    <property type="match status" value="1"/>
</dbReference>
<feature type="binding site" evidence="10">
    <location>
        <position position="894"/>
    </location>
    <ligand>
        <name>Zn(2+)</name>
        <dbReference type="ChEBI" id="CHEBI:29105"/>
    </ligand>
</feature>
<feature type="binding site" evidence="10">
    <location>
        <position position="891"/>
    </location>
    <ligand>
        <name>Zn(2+)</name>
        <dbReference type="ChEBI" id="CHEBI:29105"/>
    </ligand>
</feature>
<comment type="similarity">
    <text evidence="1 10">Belongs to the class-I aminoacyl-tRNA synthetase family. IleS type 1 subfamily.</text>
</comment>
<feature type="short sequence motif" description="'HIGH' region" evidence="10">
    <location>
        <begin position="58"/>
        <end position="68"/>
    </location>
</feature>
<dbReference type="PANTHER" id="PTHR42765">
    <property type="entry name" value="SOLEUCYL-TRNA SYNTHETASE"/>
    <property type="match status" value="1"/>
</dbReference>
<feature type="binding site" evidence="10">
    <location>
        <position position="550"/>
    </location>
    <ligand>
        <name>L-isoleucyl-5'-AMP</name>
        <dbReference type="ChEBI" id="CHEBI:178002"/>
    </ligand>
</feature>
<proteinExistence type="inferred from homology"/>
<dbReference type="RefSeq" id="WP_036452641.1">
    <property type="nucleotide sequence ID" value="NZ_AWQU01000089.1"/>
</dbReference>
<evidence type="ECO:0000259" key="13">
    <source>
        <dbReference type="Pfam" id="PF08264"/>
    </source>
</evidence>
<keyword evidence="2 10" id="KW-0963">Cytoplasm</keyword>
<comment type="catalytic activity">
    <reaction evidence="9 10">
        <text>tRNA(Ile) + L-isoleucine + ATP = L-isoleucyl-tRNA(Ile) + AMP + diphosphate</text>
        <dbReference type="Rhea" id="RHEA:11060"/>
        <dbReference type="Rhea" id="RHEA-COMP:9666"/>
        <dbReference type="Rhea" id="RHEA-COMP:9695"/>
        <dbReference type="ChEBI" id="CHEBI:30616"/>
        <dbReference type="ChEBI" id="CHEBI:33019"/>
        <dbReference type="ChEBI" id="CHEBI:58045"/>
        <dbReference type="ChEBI" id="CHEBI:78442"/>
        <dbReference type="ChEBI" id="CHEBI:78528"/>
        <dbReference type="ChEBI" id="CHEBI:456215"/>
        <dbReference type="EC" id="6.1.1.5"/>
    </reaction>
</comment>
<evidence type="ECO:0000256" key="1">
    <source>
        <dbReference type="ARBA" id="ARBA00006887"/>
    </source>
</evidence>
<comment type="subunit">
    <text evidence="10">Monomer.</text>
</comment>
<dbReference type="InterPro" id="IPR013155">
    <property type="entry name" value="M/V/L/I-tRNA-synth_anticd-bd"/>
</dbReference>
<evidence type="ECO:0000256" key="5">
    <source>
        <dbReference type="ARBA" id="ARBA00022840"/>
    </source>
</evidence>
<dbReference type="InterPro" id="IPR050081">
    <property type="entry name" value="Ile-tRNA_ligase"/>
</dbReference>
<dbReference type="Pfam" id="PF08264">
    <property type="entry name" value="Anticodon_1"/>
    <property type="match status" value="1"/>
</dbReference>
<dbReference type="InterPro" id="IPR014729">
    <property type="entry name" value="Rossmann-like_a/b/a_fold"/>
</dbReference>
<evidence type="ECO:0000256" key="7">
    <source>
        <dbReference type="ARBA" id="ARBA00023146"/>
    </source>
</evidence>
<dbReference type="GO" id="GO:0006428">
    <property type="term" value="P:isoleucyl-tRNA aminoacylation"/>
    <property type="evidence" value="ECO:0007669"/>
    <property type="project" value="UniProtKB-UniRule"/>
</dbReference>
<sequence length="899" mass="105113">MRDYKRTLSMPVTNFEMKANLNVKEPCIQKQWREDYLEKKILDKNKSNKPFILHDGPPYANGDLHLGHSLNKIIKDFILRYKSMKGFYTKFIPGWDTHGLPIEQEISKKMGSDYSKMSISEKRSKCKNFAIENMYKQSEQFARLGIMSAMKETYLTCDRDYEIRQLKVFLKMVQKKLIFQDLKPVYWSWSSQTALADAEIIYKDVESDSIYVAIEIQEKNDFVSKGDNLVIWTTTPWTLPSNLAIAAHPKINYARVKVNDKIYIVSSSLLPKISEKLGWSNYEILSEFNGKKIEKIHYKHPLYDKKNIVINANYVSEKDGTGLVHNAPGFGHDDYLACKKYNIKIFCPIDNYGKFTEEVKDKELVGKFYIDTNPIIIERLKKSEKLLLSEKIVHAAAHDWRTKKPVIYRATKQWFVNISKINSDIIKSLNKVKSIDPSIISKMKEMINNRQEWCISRQRIWGVPIPIIYDKDEQPILETKLLNNIIDILNDEGVNAWFREGAKYFLPEEYNKSKKYIKENDTMDVWFDSGTSFTVLQALKLAYPADLYFEGKDQFRGWFNSSLITSVAVNKIAPYKTLLTHGFVLDQNGNKMSKSAGNGIDPMEVCKEFGADVLRIWVASTDFLDDVRISKDILNQSAETYRRIRNTLFKFMLGNLNGFDYKKFRGVQYSEADLYVLTKLHEDIKKIDDYYDKYDYKNIIKLINKNITELSSWYFDYIKDVLYCDSENDPKRVAIQCVLYILLDNYLKALAPIIPHTCEEAYSFFDKKNKEKSIHLEDFADYKLEPKLRVDLDKWNKFFNLKDKVYSELEKARNENIIAKNNEAEVSISSVEKMPFDDATLAKYLNVAKFESNQKTKGDDLIKVKNPKYTKCERCWNFFDKKQMSSNNELCKRCEKNID</sequence>
<dbReference type="InterPro" id="IPR002300">
    <property type="entry name" value="aa-tRNA-synth_Ia"/>
</dbReference>
<feature type="domain" description="Aminoacyl-tRNA synthetase class Ia" evidence="11">
    <location>
        <begin position="28"/>
        <end position="630"/>
    </location>
</feature>
<evidence type="ECO:0000256" key="8">
    <source>
        <dbReference type="ARBA" id="ARBA00025217"/>
    </source>
</evidence>
<dbReference type="Pfam" id="PF06827">
    <property type="entry name" value="zf-FPG_IleRS"/>
    <property type="match status" value="1"/>
</dbReference>
<dbReference type="Gene3D" id="1.10.10.830">
    <property type="entry name" value="Ile-tRNA synthetase CP2 domain-like"/>
    <property type="match status" value="1"/>
</dbReference>
<dbReference type="Pfam" id="PF00133">
    <property type="entry name" value="tRNA-synt_1"/>
    <property type="match status" value="1"/>
</dbReference>
<keyword evidence="7 10" id="KW-0030">Aminoacyl-tRNA synthetase</keyword>
<dbReference type="GO" id="GO:0005524">
    <property type="term" value="F:ATP binding"/>
    <property type="evidence" value="ECO:0007669"/>
    <property type="project" value="UniProtKB-UniRule"/>
</dbReference>
<dbReference type="InterPro" id="IPR033708">
    <property type="entry name" value="Anticodon_Ile_BEm"/>
</dbReference>
<dbReference type="PROSITE" id="PS00178">
    <property type="entry name" value="AA_TRNA_LIGASE_I"/>
    <property type="match status" value="1"/>
</dbReference>
<comment type="cofactor">
    <cofactor evidence="10">
        <name>Zn(2+)</name>
        <dbReference type="ChEBI" id="CHEBI:29105"/>
    </cofactor>
    <text evidence="10">Binds 1 zinc ion per subunit.</text>
</comment>
<evidence type="ECO:0000259" key="11">
    <source>
        <dbReference type="Pfam" id="PF00133"/>
    </source>
</evidence>
<feature type="short sequence motif" description="'KMSKS' region" evidence="10">
    <location>
        <begin position="591"/>
        <end position="595"/>
    </location>
</feature>
<evidence type="ECO:0000256" key="2">
    <source>
        <dbReference type="ARBA" id="ARBA00022490"/>
    </source>
</evidence>
<evidence type="ECO:0000256" key="10">
    <source>
        <dbReference type="HAMAP-Rule" id="MF_02002"/>
    </source>
</evidence>
<dbReference type="SUPFAM" id="SSF52374">
    <property type="entry name" value="Nucleotidylyl transferase"/>
    <property type="match status" value="1"/>
</dbReference>
<dbReference type="PRINTS" id="PR00984">
    <property type="entry name" value="TRNASYNTHILE"/>
</dbReference>
<name>A0A084U2K3_MALIO</name>
<keyword evidence="5 10" id="KW-0067">ATP-binding</keyword>
<evidence type="ECO:0000256" key="4">
    <source>
        <dbReference type="ARBA" id="ARBA00022741"/>
    </source>
</evidence>
<dbReference type="InterPro" id="IPR002301">
    <property type="entry name" value="Ile-tRNA-ligase"/>
</dbReference>
<feature type="binding site" evidence="10">
    <location>
        <position position="594"/>
    </location>
    <ligand>
        <name>ATP</name>
        <dbReference type="ChEBI" id="CHEBI:30616"/>
    </ligand>
</feature>
<dbReference type="InterPro" id="IPR009008">
    <property type="entry name" value="Val/Leu/Ile-tRNA-synth_edit"/>
</dbReference>
<dbReference type="Gene3D" id="1.10.730.20">
    <property type="match status" value="1"/>
</dbReference>
<keyword evidence="4 10" id="KW-0547">Nucleotide-binding</keyword>
<dbReference type="FunFam" id="3.40.50.620:FF:000152">
    <property type="entry name" value="Isoleucine--tRNA ligase"/>
    <property type="match status" value="1"/>
</dbReference>
<dbReference type="InterPro" id="IPR009080">
    <property type="entry name" value="tRNAsynth_Ia_anticodon-bd"/>
</dbReference>
<dbReference type="GO" id="GO:0002161">
    <property type="term" value="F:aminoacyl-tRNA deacylase activity"/>
    <property type="evidence" value="ECO:0007669"/>
    <property type="project" value="InterPro"/>
</dbReference>
<dbReference type="EC" id="6.1.1.5" evidence="10"/>
<gene>
    <name evidence="10 14" type="primary">ileS</name>
    <name evidence="14" type="ORF">P271_13</name>
</gene>
<dbReference type="Proteomes" id="UP000028523">
    <property type="component" value="Unassembled WGS sequence"/>
</dbReference>
<dbReference type="GO" id="GO:0008270">
    <property type="term" value="F:zinc ion binding"/>
    <property type="evidence" value="ECO:0007669"/>
    <property type="project" value="UniProtKB-UniRule"/>
</dbReference>
<feature type="domain" description="Zinc finger FPG/IleRS-type" evidence="12">
    <location>
        <begin position="871"/>
        <end position="897"/>
    </location>
</feature>
<evidence type="ECO:0000256" key="3">
    <source>
        <dbReference type="ARBA" id="ARBA00022598"/>
    </source>
</evidence>
<keyword evidence="10" id="KW-0862">Zinc</keyword>
<dbReference type="InterPro" id="IPR023585">
    <property type="entry name" value="Ile-tRNA-ligase_type1"/>
</dbReference>
<dbReference type="CDD" id="cd00818">
    <property type="entry name" value="IleRS_core"/>
    <property type="match status" value="1"/>
</dbReference>
<accession>A0A084U2K3</accession>
<dbReference type="HAMAP" id="MF_02002">
    <property type="entry name" value="Ile_tRNA_synth_type1"/>
    <property type="match status" value="1"/>
</dbReference>
<comment type="subcellular location">
    <subcellularLocation>
        <location evidence="10">Cytoplasm</location>
    </subcellularLocation>
</comment>
<feature type="binding site" evidence="10">
    <location>
        <position position="875"/>
    </location>
    <ligand>
        <name>Zn(2+)</name>
        <dbReference type="ChEBI" id="CHEBI:29105"/>
    </ligand>
</feature>
<dbReference type="SUPFAM" id="SSF50677">
    <property type="entry name" value="ValRS/IleRS/LeuRS editing domain"/>
    <property type="match status" value="1"/>
</dbReference>
<feature type="binding site" evidence="10">
    <location>
        <position position="872"/>
    </location>
    <ligand>
        <name>Zn(2+)</name>
        <dbReference type="ChEBI" id="CHEBI:29105"/>
    </ligand>
</feature>
<dbReference type="AlphaFoldDB" id="A0A084U2K3"/>
<keyword evidence="6 10" id="KW-0648">Protein biosynthesis</keyword>
<dbReference type="Gene3D" id="3.40.50.620">
    <property type="entry name" value="HUPs"/>
    <property type="match status" value="2"/>
</dbReference>
<reference evidence="14 15" key="1">
    <citation type="journal article" date="2014" name="PLoS ONE">
        <title>Reduction of Hydrogen Peroxide Accumulation and Toxicity by a Catalase from Mycoplasma iowae.</title>
        <authorList>
            <person name="Pritchard R.E."/>
            <person name="Prassinos A.J."/>
            <person name="Osborne J.D."/>
            <person name="Raviv Z."/>
            <person name="Balish M.F."/>
        </authorList>
    </citation>
    <scope>NUCLEOTIDE SEQUENCE [LARGE SCALE GENOMIC DNA]</scope>
    <source>
        <strain evidence="14 15">DK-CPA</strain>
    </source>
</reference>
<dbReference type="EMBL" id="AWQU01000089">
    <property type="protein sequence ID" value="KFB07189.1"/>
    <property type="molecule type" value="Genomic_DNA"/>
</dbReference>
<feature type="domain" description="Methionyl/Valyl/Leucyl/Isoleucyl-tRNA synthetase anticodon-binding" evidence="13">
    <location>
        <begin position="673"/>
        <end position="827"/>
    </location>
</feature>
<keyword evidence="15" id="KW-1185">Reference proteome</keyword>
<dbReference type="PANTHER" id="PTHR42765:SF1">
    <property type="entry name" value="ISOLEUCINE--TRNA LIGASE, MITOCHONDRIAL"/>
    <property type="match status" value="1"/>
</dbReference>
<dbReference type="InterPro" id="IPR010663">
    <property type="entry name" value="Znf_FPG/IleRS"/>
</dbReference>
<evidence type="ECO:0000313" key="15">
    <source>
        <dbReference type="Proteomes" id="UP000028523"/>
    </source>
</evidence>
<dbReference type="CDD" id="cd07960">
    <property type="entry name" value="Anticodon_Ia_Ile_BEm"/>
    <property type="match status" value="1"/>
</dbReference>
<dbReference type="GO" id="GO:0005829">
    <property type="term" value="C:cytosol"/>
    <property type="evidence" value="ECO:0007669"/>
    <property type="project" value="TreeGrafter"/>
</dbReference>